<evidence type="ECO:0000313" key="1">
    <source>
        <dbReference type="EMBL" id="AAL26693.1"/>
    </source>
</evidence>
<dbReference type="AlphaFoldDB" id="Q936E5"/>
<proteinExistence type="predicted"/>
<protein>
    <submittedName>
        <fullName evidence="1">Uncharacterized protein</fullName>
    </submittedName>
</protein>
<reference evidence="1" key="1">
    <citation type="journal article" date="2002" name="J. Bacteriol.">
        <title>Type 1 capsule genes of Staphylococcus aureus are carried in a staphylococcal cassette chromosome genetic element.</title>
        <authorList>
            <person name="Luong T.T."/>
            <person name="Ouyang S."/>
            <person name="Bush K."/>
            <person name="Lee C.Y."/>
        </authorList>
    </citation>
    <scope>NUCLEOTIDE SEQUENCE</scope>
    <source>
        <strain evidence="1">M</strain>
    </source>
</reference>
<accession>Q936E5</accession>
<organism evidence="1">
    <name type="scientific">Staphylococcus aureus</name>
    <dbReference type="NCBI Taxonomy" id="1280"/>
    <lineage>
        <taxon>Bacteria</taxon>
        <taxon>Bacillati</taxon>
        <taxon>Bacillota</taxon>
        <taxon>Bacilli</taxon>
        <taxon>Bacillales</taxon>
        <taxon>Staphylococcaceae</taxon>
        <taxon>Staphylococcus</taxon>
    </lineage>
</organism>
<name>Q936E5_STAAU</name>
<dbReference type="EMBL" id="U10927">
    <property type="protein sequence ID" value="AAL26693.1"/>
    <property type="molecule type" value="Genomic_DNA"/>
</dbReference>
<sequence>MTTFKLSNITTRTIRPATSNLCVLVTSDFVSGVPLMSNIESTATIIEKMKIHLQPIVVATAPPKSEQIPLPPQETIDQ</sequence>